<organism evidence="1">
    <name type="scientific">marine sediment metagenome</name>
    <dbReference type="NCBI Taxonomy" id="412755"/>
    <lineage>
        <taxon>unclassified sequences</taxon>
        <taxon>metagenomes</taxon>
        <taxon>ecological metagenomes</taxon>
    </lineage>
</organism>
<comment type="caution">
    <text evidence="1">The sequence shown here is derived from an EMBL/GenBank/DDBJ whole genome shotgun (WGS) entry which is preliminary data.</text>
</comment>
<accession>A0A0F8ZGL6</accession>
<reference evidence="1" key="1">
    <citation type="journal article" date="2015" name="Nature">
        <title>Complex archaea that bridge the gap between prokaryotes and eukaryotes.</title>
        <authorList>
            <person name="Spang A."/>
            <person name="Saw J.H."/>
            <person name="Jorgensen S.L."/>
            <person name="Zaremba-Niedzwiedzka K."/>
            <person name="Martijn J."/>
            <person name="Lind A.E."/>
            <person name="van Eijk R."/>
            <person name="Schleper C."/>
            <person name="Guy L."/>
            <person name="Ettema T.J."/>
        </authorList>
    </citation>
    <scope>NUCLEOTIDE SEQUENCE</scope>
</reference>
<name>A0A0F8ZGL6_9ZZZZ</name>
<gene>
    <name evidence="1" type="ORF">LCGC14_2776110</name>
</gene>
<dbReference type="AlphaFoldDB" id="A0A0F8ZGL6"/>
<proteinExistence type="predicted"/>
<protein>
    <submittedName>
        <fullName evidence="1">Uncharacterized protein</fullName>
    </submittedName>
</protein>
<feature type="non-terminal residue" evidence="1">
    <location>
        <position position="239"/>
    </location>
</feature>
<dbReference type="EMBL" id="LAZR01051443">
    <property type="protein sequence ID" value="KKK85155.1"/>
    <property type="molecule type" value="Genomic_DNA"/>
</dbReference>
<evidence type="ECO:0000313" key="1">
    <source>
        <dbReference type="EMBL" id="KKK85155.1"/>
    </source>
</evidence>
<sequence>MPEELSLDTTNITGVEVLKVGTWNNRDYSTDDLDGLIQSFQKLQGTYQPFGKIGHLTDQKYDEPGQPAVGWITKLYRQGVSLYADFKEVPAKVADLIEAGAYKMRSAEIWFDKEIDGVRYPAILKAVAWLGADVPAVSGMSNAFDMYEDEDGDKVAIALMDMTFDQTRESVHAALAKKYPPMEYSDDEYTDNEQRLMSHLPEGAKWDGPSCYICDIYDDHVIVYSYDYTKYYSLTYAVD</sequence>